<accession>A0A0S2SJ54</accession>
<dbReference type="SUPFAM" id="SSF143737">
    <property type="entry name" value="YeeU-like"/>
    <property type="match status" value="1"/>
</dbReference>
<sequence>MSIFEHMTWGLGTPNLPKLGARAILQRGYVDFLGDRAGMYGEPDEAWRAECDTVLPHFLRELTKMAKAYQICTDMDEVFHLEHKGWVCEASPRRSFGYLYLDIYHPAN</sequence>
<gene>
    <name evidence="1" type="ORF">WL1483_2329</name>
</gene>
<dbReference type="GO" id="GO:0051495">
    <property type="term" value="P:positive regulation of cytoskeleton organization"/>
    <property type="evidence" value="ECO:0007669"/>
    <property type="project" value="InterPro"/>
</dbReference>
<dbReference type="RefSeq" id="WP_060586631.1">
    <property type="nucleotide sequence ID" value="NZ_CP013067.1"/>
</dbReference>
<evidence type="ECO:0000313" key="2">
    <source>
        <dbReference type="Proteomes" id="UP000058114"/>
    </source>
</evidence>
<name>A0A0S2SJ54_9GAMM</name>
<evidence type="ECO:0008006" key="3">
    <source>
        <dbReference type="Google" id="ProtNLM"/>
    </source>
</evidence>
<reference evidence="1 2" key="2">
    <citation type="journal article" date="2016" name="Genome Announc.">
        <title>Complete Genome Sequence of the Highly Virulent Aeromonas schubertii Strain WL1483, Isolated from Diseased Snakehead Fish (Channa argus) in China.</title>
        <authorList>
            <person name="Liu L."/>
            <person name="Li N."/>
            <person name="Zhang D."/>
            <person name="Fu X."/>
            <person name="Shi C."/>
            <person name="Lin Q."/>
            <person name="Hao G."/>
        </authorList>
    </citation>
    <scope>NUCLEOTIDE SEQUENCE [LARGE SCALE GENOMIC DNA]</scope>
    <source>
        <strain evidence="1 2">WL1483</strain>
    </source>
</reference>
<protein>
    <recommendedName>
        <fullName evidence="3">Type IV toxin-antitoxin system YeeU family antitoxin</fullName>
    </recommendedName>
</protein>
<dbReference type="Proteomes" id="UP000058114">
    <property type="component" value="Chromosome"/>
</dbReference>
<dbReference type="AlphaFoldDB" id="A0A0S2SJ54"/>
<dbReference type="KEGG" id="asr:WL1483_2329"/>
<dbReference type="Gene3D" id="3.30.450.20">
    <property type="entry name" value="PAS domain"/>
    <property type="match status" value="1"/>
</dbReference>
<proteinExistence type="predicted"/>
<dbReference type="PATRIC" id="fig|652.5.peg.2623"/>
<evidence type="ECO:0000313" key="1">
    <source>
        <dbReference type="EMBL" id="ALP41748.1"/>
    </source>
</evidence>
<dbReference type="InterPro" id="IPR038025">
    <property type="entry name" value="CbeA_sf"/>
</dbReference>
<dbReference type="InterPro" id="IPR009320">
    <property type="entry name" value="Antitoxin_CbeA"/>
</dbReference>
<dbReference type="Pfam" id="PF06154">
    <property type="entry name" value="CbeA_antitoxin"/>
    <property type="match status" value="1"/>
</dbReference>
<organism evidence="1 2">
    <name type="scientific">Aeromonas schubertii</name>
    <dbReference type="NCBI Taxonomy" id="652"/>
    <lineage>
        <taxon>Bacteria</taxon>
        <taxon>Pseudomonadati</taxon>
        <taxon>Pseudomonadota</taxon>
        <taxon>Gammaproteobacteria</taxon>
        <taxon>Aeromonadales</taxon>
        <taxon>Aeromonadaceae</taxon>
        <taxon>Aeromonas</taxon>
    </lineage>
</organism>
<dbReference type="EMBL" id="CP013067">
    <property type="protein sequence ID" value="ALP41748.1"/>
    <property type="molecule type" value="Genomic_DNA"/>
</dbReference>
<reference evidence="2" key="1">
    <citation type="submission" date="2015-10" db="EMBL/GenBank/DDBJ databases">
        <title>Complete Genome Sequence of Aeromonas schubertii strain WL1483.</title>
        <authorList>
            <person name="Liu L."/>
        </authorList>
    </citation>
    <scope>NUCLEOTIDE SEQUENCE [LARGE SCALE GENOMIC DNA]</scope>
    <source>
        <strain evidence="2">WL1483</strain>
    </source>
</reference>